<protein>
    <submittedName>
        <fullName evidence="4">Acyl-CoA dehydrogenase</fullName>
    </submittedName>
</protein>
<dbReference type="InterPro" id="IPR036250">
    <property type="entry name" value="AcylCo_DH-like_C"/>
</dbReference>
<sequence>MSSPTPSRAELVERAAKLAPLLRSRAQWIDEHRRLPEDVITAIEESGLLRLQVPNQYGGYESDFRTHLDVLAEIARGNTSVAFCLSIYASLTWMTAFWPDAALDEVFATPNVRVTGTTAATGAATRVDGGYRLNGRWKFNSGVLHAHWKITAAVPDDPESQQIPIFAVVPVTELEIVDDWFTTGLEGSGSVTTVATDVFVPDHRVISGADFYQNISLSAVNGPKPIYTVPMLVSATVIQTGQLVGAARQALSGFLERLPGRPITYTDYTSQQDAPVTHLQVGEAALLIEDAEARARRFADRVDAKVASGEPWTQDERVSSRVQIGWIAKQAKQAVEILAQASGGSSIYRDVPIARLQRDIHAASLHGMITPAVNIELYGRTLCGLEPNTTYL</sequence>
<feature type="domain" description="Acyl-CoA dehydrogenase/oxidase N-terminal" evidence="2">
    <location>
        <begin position="24"/>
        <end position="92"/>
    </location>
</feature>
<reference evidence="4 5" key="1">
    <citation type="submission" date="2018-10" db="EMBL/GenBank/DDBJ databases">
        <title>Isolation from cow dung.</title>
        <authorList>
            <person name="Ling L."/>
        </authorList>
    </citation>
    <scope>NUCLEOTIDE SEQUENCE [LARGE SCALE GENOMIC DNA]</scope>
    <source>
        <strain evidence="4 5">NEAU-LL90</strain>
    </source>
</reference>
<dbReference type="PANTHER" id="PTHR43884:SF12">
    <property type="entry name" value="ISOVALERYL-COA DEHYDROGENASE, MITOCHONDRIAL-RELATED"/>
    <property type="match status" value="1"/>
</dbReference>
<organism evidence="4 5">
    <name type="scientific">Nocardia stercoris</name>
    <dbReference type="NCBI Taxonomy" id="2483361"/>
    <lineage>
        <taxon>Bacteria</taxon>
        <taxon>Bacillati</taxon>
        <taxon>Actinomycetota</taxon>
        <taxon>Actinomycetes</taxon>
        <taxon>Mycobacteriales</taxon>
        <taxon>Nocardiaceae</taxon>
        <taxon>Nocardia</taxon>
    </lineage>
</organism>
<dbReference type="Proteomes" id="UP000279275">
    <property type="component" value="Unassembled WGS sequence"/>
</dbReference>
<dbReference type="InterPro" id="IPR009100">
    <property type="entry name" value="AcylCoA_DH/oxidase_NM_dom_sf"/>
</dbReference>
<dbReference type="Pfam" id="PF08028">
    <property type="entry name" value="Acyl-CoA_dh_2"/>
    <property type="match status" value="1"/>
</dbReference>
<comment type="caution">
    <text evidence="4">The sequence shown here is derived from an EMBL/GenBank/DDBJ whole genome shotgun (WGS) entry which is preliminary data.</text>
</comment>
<name>A0A3M2L2L3_9NOCA</name>
<dbReference type="PIRSF" id="PIRSF016578">
    <property type="entry name" value="HsaA"/>
    <property type="match status" value="1"/>
</dbReference>
<dbReference type="Gene3D" id="1.20.140.10">
    <property type="entry name" value="Butyryl-CoA Dehydrogenase, subunit A, domain 3"/>
    <property type="match status" value="1"/>
</dbReference>
<gene>
    <name evidence="4" type="ORF">EBN03_17535</name>
</gene>
<proteinExistence type="predicted"/>
<dbReference type="Gene3D" id="2.40.110.10">
    <property type="entry name" value="Butyryl-CoA Dehydrogenase, subunit A, domain 2"/>
    <property type="match status" value="1"/>
</dbReference>
<dbReference type="InterPro" id="IPR037069">
    <property type="entry name" value="AcylCoA_DH/ox_N_sf"/>
</dbReference>
<dbReference type="InterPro" id="IPR046373">
    <property type="entry name" value="Acyl-CoA_Oxase/DH_mid-dom_sf"/>
</dbReference>
<dbReference type="AlphaFoldDB" id="A0A3M2L2L3"/>
<evidence type="ECO:0000313" key="5">
    <source>
        <dbReference type="Proteomes" id="UP000279275"/>
    </source>
</evidence>
<evidence type="ECO:0000259" key="3">
    <source>
        <dbReference type="Pfam" id="PF08028"/>
    </source>
</evidence>
<accession>A0A3M2L2L3</accession>
<dbReference type="RefSeq" id="WP_122189137.1">
    <property type="nucleotide sequence ID" value="NZ_RFFH01000007.1"/>
</dbReference>
<dbReference type="Pfam" id="PF02771">
    <property type="entry name" value="Acyl-CoA_dh_N"/>
    <property type="match status" value="1"/>
</dbReference>
<evidence type="ECO:0000313" key="4">
    <source>
        <dbReference type="EMBL" id="RMI31186.1"/>
    </source>
</evidence>
<dbReference type="OrthoDB" id="3404950at2"/>
<keyword evidence="5" id="KW-1185">Reference proteome</keyword>
<dbReference type="EMBL" id="RFFH01000007">
    <property type="protein sequence ID" value="RMI31186.1"/>
    <property type="molecule type" value="Genomic_DNA"/>
</dbReference>
<dbReference type="SUPFAM" id="SSF56645">
    <property type="entry name" value="Acyl-CoA dehydrogenase NM domain-like"/>
    <property type="match status" value="1"/>
</dbReference>
<dbReference type="PANTHER" id="PTHR43884">
    <property type="entry name" value="ACYL-COA DEHYDROGENASE"/>
    <property type="match status" value="1"/>
</dbReference>
<keyword evidence="1" id="KW-0560">Oxidoreductase</keyword>
<dbReference type="SUPFAM" id="SSF47203">
    <property type="entry name" value="Acyl-CoA dehydrogenase C-terminal domain-like"/>
    <property type="match status" value="1"/>
</dbReference>
<feature type="domain" description="Acyl-CoA dehydrogenase C-terminal" evidence="3">
    <location>
        <begin position="241"/>
        <end position="369"/>
    </location>
</feature>
<dbReference type="InterPro" id="IPR013107">
    <property type="entry name" value="Acyl-CoA_DH_C"/>
</dbReference>
<dbReference type="Gene3D" id="1.10.540.10">
    <property type="entry name" value="Acyl-CoA dehydrogenase/oxidase, N-terminal domain"/>
    <property type="match status" value="1"/>
</dbReference>
<dbReference type="GO" id="GO:0003995">
    <property type="term" value="F:acyl-CoA dehydrogenase activity"/>
    <property type="evidence" value="ECO:0007669"/>
    <property type="project" value="TreeGrafter"/>
</dbReference>
<dbReference type="InterPro" id="IPR013786">
    <property type="entry name" value="AcylCoA_DH/ox_N"/>
</dbReference>
<evidence type="ECO:0000259" key="2">
    <source>
        <dbReference type="Pfam" id="PF02771"/>
    </source>
</evidence>
<evidence type="ECO:0000256" key="1">
    <source>
        <dbReference type="ARBA" id="ARBA00023002"/>
    </source>
</evidence>
<dbReference type="GO" id="GO:0050660">
    <property type="term" value="F:flavin adenine dinucleotide binding"/>
    <property type="evidence" value="ECO:0007669"/>
    <property type="project" value="InterPro"/>
</dbReference>